<dbReference type="PANTHER" id="PTHR33395:SF22">
    <property type="entry name" value="REVERSE TRANSCRIPTASE DOMAIN-CONTAINING PROTEIN"/>
    <property type="match status" value="1"/>
</dbReference>
<accession>A0A2I0UKC4</accession>
<organism evidence="3 4">
    <name type="scientific">Limosa lapponica baueri</name>
    <dbReference type="NCBI Taxonomy" id="1758121"/>
    <lineage>
        <taxon>Eukaryota</taxon>
        <taxon>Metazoa</taxon>
        <taxon>Chordata</taxon>
        <taxon>Craniata</taxon>
        <taxon>Vertebrata</taxon>
        <taxon>Euteleostomi</taxon>
        <taxon>Archelosauria</taxon>
        <taxon>Archosauria</taxon>
        <taxon>Dinosauria</taxon>
        <taxon>Saurischia</taxon>
        <taxon>Theropoda</taxon>
        <taxon>Coelurosauria</taxon>
        <taxon>Aves</taxon>
        <taxon>Neognathae</taxon>
        <taxon>Neoaves</taxon>
        <taxon>Charadriiformes</taxon>
        <taxon>Scolopacidae</taxon>
        <taxon>Limosa</taxon>
    </lineage>
</organism>
<reference evidence="4" key="2">
    <citation type="submission" date="2017-12" db="EMBL/GenBank/DDBJ databases">
        <title>Genome sequence of the Bar-tailed Godwit (Limosa lapponica baueri).</title>
        <authorList>
            <person name="Lima N.C.B."/>
            <person name="Parody-Merino A.M."/>
            <person name="Battley P.F."/>
            <person name="Fidler A.E."/>
            <person name="Prosdocimi F."/>
        </authorList>
    </citation>
    <scope>NUCLEOTIDE SEQUENCE [LARGE SCALE GENOMIC DNA]</scope>
</reference>
<keyword evidence="1" id="KW-0732">Signal</keyword>
<protein>
    <recommendedName>
        <fullName evidence="2">Endonuclease/exonuclease/phosphatase domain-containing protein</fullName>
    </recommendedName>
</protein>
<reference evidence="4" key="1">
    <citation type="submission" date="2017-11" db="EMBL/GenBank/DDBJ databases">
        <authorList>
            <person name="Lima N.C."/>
            <person name="Parody-Merino A.M."/>
            <person name="Battley P.F."/>
            <person name="Fidler A.E."/>
            <person name="Prosdocimi F."/>
        </authorList>
    </citation>
    <scope>NUCLEOTIDE SEQUENCE [LARGE SCALE GENOMIC DNA]</scope>
</reference>
<dbReference type="GO" id="GO:0031012">
    <property type="term" value="C:extracellular matrix"/>
    <property type="evidence" value="ECO:0007669"/>
    <property type="project" value="TreeGrafter"/>
</dbReference>
<feature type="domain" description="Endonuclease/exonuclease/phosphatase" evidence="2">
    <location>
        <begin position="62"/>
        <end position="167"/>
    </location>
</feature>
<gene>
    <name evidence="3" type="ORF">llap_3216</name>
</gene>
<feature type="chain" id="PRO_5014161277" description="Endonuclease/exonuclease/phosphatase domain-containing protein" evidence="1">
    <location>
        <begin position="22"/>
        <end position="208"/>
    </location>
</feature>
<dbReference type="GO" id="GO:0003824">
    <property type="term" value="F:catalytic activity"/>
    <property type="evidence" value="ECO:0007669"/>
    <property type="project" value="InterPro"/>
</dbReference>
<evidence type="ECO:0000256" key="1">
    <source>
        <dbReference type="SAM" id="SignalP"/>
    </source>
</evidence>
<dbReference type="Gene3D" id="3.60.10.10">
    <property type="entry name" value="Endonuclease/exonuclease/phosphatase"/>
    <property type="match status" value="1"/>
</dbReference>
<sequence length="208" mass="23357">MAGVLLIWLMDGEIGVDLCLSSWCQWFRVLSGQLGNVGVRPLLDGRGKWCRALCGWYVMVGVCYRPSDEDEGVDKALYRQIGATLRSQPLAFMGDFNHPSICWKDNTAGHKKSRKFSECVDDNLLLQMVEEPARKRAMLDFVLTKKEGVVGNIKLKASLGCSDHEIVEFKILRTARGVCSKLATLDFRRADFGLLMDLLGRVTWEKAP</sequence>
<dbReference type="Proteomes" id="UP000233556">
    <property type="component" value="Unassembled WGS sequence"/>
</dbReference>
<evidence type="ECO:0000313" key="3">
    <source>
        <dbReference type="EMBL" id="PKU46497.1"/>
    </source>
</evidence>
<keyword evidence="4" id="KW-1185">Reference proteome</keyword>
<dbReference type="AlphaFoldDB" id="A0A2I0UKC4"/>
<dbReference type="InterPro" id="IPR036691">
    <property type="entry name" value="Endo/exonu/phosph_ase_sf"/>
</dbReference>
<dbReference type="GO" id="GO:0061343">
    <property type="term" value="P:cell adhesion involved in heart morphogenesis"/>
    <property type="evidence" value="ECO:0007669"/>
    <property type="project" value="TreeGrafter"/>
</dbReference>
<dbReference type="PANTHER" id="PTHR33395">
    <property type="entry name" value="TRANSCRIPTASE, PUTATIVE-RELATED-RELATED"/>
    <property type="match status" value="1"/>
</dbReference>
<name>A0A2I0UKC4_LIMLA</name>
<dbReference type="SUPFAM" id="SSF56219">
    <property type="entry name" value="DNase I-like"/>
    <property type="match status" value="1"/>
</dbReference>
<evidence type="ECO:0000259" key="2">
    <source>
        <dbReference type="Pfam" id="PF14529"/>
    </source>
</evidence>
<dbReference type="EMBL" id="KZ505708">
    <property type="protein sequence ID" value="PKU46497.1"/>
    <property type="molecule type" value="Genomic_DNA"/>
</dbReference>
<evidence type="ECO:0000313" key="4">
    <source>
        <dbReference type="Proteomes" id="UP000233556"/>
    </source>
</evidence>
<dbReference type="InterPro" id="IPR005135">
    <property type="entry name" value="Endo/exonuclease/phosphatase"/>
</dbReference>
<feature type="signal peptide" evidence="1">
    <location>
        <begin position="1"/>
        <end position="21"/>
    </location>
</feature>
<proteinExistence type="predicted"/>
<dbReference type="Pfam" id="PF14529">
    <property type="entry name" value="Exo_endo_phos_2"/>
    <property type="match status" value="1"/>
</dbReference>
<dbReference type="GO" id="GO:0007508">
    <property type="term" value="P:larval heart development"/>
    <property type="evidence" value="ECO:0007669"/>
    <property type="project" value="TreeGrafter"/>
</dbReference>
<dbReference type="OrthoDB" id="6152807at2759"/>